<accession>A0AAX0PP78</accession>
<evidence type="ECO:0000313" key="2">
    <source>
        <dbReference type="EMBL" id="OWW56687.1"/>
    </source>
</evidence>
<dbReference type="AlphaFoldDB" id="A0AAX0PP78"/>
<evidence type="ECO:0000313" key="3">
    <source>
        <dbReference type="Proteomes" id="UP000197270"/>
    </source>
</evidence>
<evidence type="ECO:0000256" key="1">
    <source>
        <dbReference type="SAM" id="MobiDB-lite"/>
    </source>
</evidence>
<dbReference type="Proteomes" id="UP000197270">
    <property type="component" value="Unassembled WGS sequence"/>
</dbReference>
<feature type="compositionally biased region" description="Polar residues" evidence="1">
    <location>
        <begin position="1"/>
        <end position="14"/>
    </location>
</feature>
<comment type="caution">
    <text evidence="2">The sequence shown here is derived from an EMBL/GenBank/DDBJ whole genome shotgun (WGS) entry which is preliminary data.</text>
</comment>
<reference evidence="2 3" key="1">
    <citation type="submission" date="2017-05" db="EMBL/GenBank/DDBJ databases">
        <title>Sequencing of Escherichia coli that cause persistent and transient Mastitis.</title>
        <authorList>
            <person name="Thacker T.C."/>
            <person name="Lippolis J.D."/>
            <person name="Brunelle B.W."/>
            <person name="Casey T.A."/>
            <person name="Reinhardt T.A."/>
            <person name="Sacco R.E."/>
            <person name="Holman D.B."/>
        </authorList>
    </citation>
    <scope>NUCLEOTIDE SEQUENCE [LARGE SCALE GENOMIC DNA]</scope>
    <source>
        <strain evidence="2 3">ECA-B</strain>
    </source>
</reference>
<feature type="region of interest" description="Disordered" evidence="1">
    <location>
        <begin position="1"/>
        <end position="27"/>
    </location>
</feature>
<protein>
    <submittedName>
        <fullName evidence="2">Uncharacterized protein</fullName>
    </submittedName>
</protein>
<name>A0AAX0PP78_ECOLX</name>
<organism evidence="2 3">
    <name type="scientific">Escherichia coli</name>
    <dbReference type="NCBI Taxonomy" id="562"/>
    <lineage>
        <taxon>Bacteria</taxon>
        <taxon>Pseudomonadati</taxon>
        <taxon>Pseudomonadota</taxon>
        <taxon>Gammaproteobacteria</taxon>
        <taxon>Enterobacterales</taxon>
        <taxon>Enterobacteriaceae</taxon>
        <taxon>Escherichia</taxon>
    </lineage>
</organism>
<gene>
    <name evidence="2" type="ORF">CCS08_04170</name>
</gene>
<dbReference type="EMBL" id="NHTF01000011">
    <property type="protein sequence ID" value="OWW56687.1"/>
    <property type="molecule type" value="Genomic_DNA"/>
</dbReference>
<proteinExistence type="predicted"/>
<sequence>MISSIRSIKNNNPATVPGFLLPSPHHTPFKKPPRPHFSYRYAMQVTKLILFAIKHLISKHIN</sequence>